<evidence type="ECO:0000256" key="1">
    <source>
        <dbReference type="ARBA" id="ARBA00022729"/>
    </source>
</evidence>
<organism evidence="2 3">
    <name type="scientific">Paenibacillus baekrokdamisoli</name>
    <dbReference type="NCBI Taxonomy" id="1712516"/>
    <lineage>
        <taxon>Bacteria</taxon>
        <taxon>Bacillati</taxon>
        <taxon>Bacillota</taxon>
        <taxon>Bacilli</taxon>
        <taxon>Bacillales</taxon>
        <taxon>Paenibacillaceae</taxon>
        <taxon>Paenibacillus</taxon>
    </lineage>
</organism>
<dbReference type="Pfam" id="PF00395">
    <property type="entry name" value="SLH"/>
    <property type="match status" value="3"/>
</dbReference>
<dbReference type="NCBIfam" id="TIGR02059">
    <property type="entry name" value="swm_rep_I"/>
    <property type="match status" value="4"/>
</dbReference>
<dbReference type="InterPro" id="IPR001119">
    <property type="entry name" value="SLH_dom"/>
</dbReference>
<reference evidence="2 3" key="1">
    <citation type="submission" date="2018-11" db="EMBL/GenBank/DDBJ databases">
        <title>Complete genome sequence of Paenibacillus baekrokdamisoli strain KCTC 33723.</title>
        <authorList>
            <person name="Kang S.W."/>
            <person name="Lee K.C."/>
            <person name="Kim K.K."/>
            <person name="Kim J.S."/>
            <person name="Kim D.S."/>
            <person name="Ko S.H."/>
            <person name="Yang S.H."/>
            <person name="Lee J.S."/>
        </authorList>
    </citation>
    <scope>NUCLEOTIDE SEQUENCE [LARGE SCALE GENOMIC DNA]</scope>
    <source>
        <strain evidence="2 3">KCTC 33723</strain>
    </source>
</reference>
<evidence type="ECO:0000313" key="3">
    <source>
        <dbReference type="Proteomes" id="UP000275368"/>
    </source>
</evidence>
<gene>
    <name evidence="2" type="ORF">Back11_52400</name>
</gene>
<protein>
    <submittedName>
        <fullName evidence="2">Uncharacterized protein</fullName>
    </submittedName>
</protein>
<dbReference type="EMBL" id="AP019308">
    <property type="protein sequence ID" value="BBH23895.1"/>
    <property type="molecule type" value="Genomic_DNA"/>
</dbReference>
<dbReference type="RefSeq" id="WP_125663720.1">
    <property type="nucleotide sequence ID" value="NZ_AP019308.1"/>
</dbReference>
<dbReference type="KEGG" id="pbk:Back11_52400"/>
<accession>A0A3G9J6G9</accession>
<dbReference type="Gene3D" id="2.60.40.1220">
    <property type="match status" value="2"/>
</dbReference>
<dbReference type="Pfam" id="PF13205">
    <property type="entry name" value="Big_5"/>
    <property type="match status" value="5"/>
</dbReference>
<dbReference type="Proteomes" id="UP000275368">
    <property type="component" value="Chromosome"/>
</dbReference>
<evidence type="ECO:0000313" key="2">
    <source>
        <dbReference type="EMBL" id="BBH23895.1"/>
    </source>
</evidence>
<keyword evidence="3" id="KW-1185">Reference proteome</keyword>
<dbReference type="OrthoDB" id="2675126at2"/>
<name>A0A3G9J6G9_9BACL</name>
<dbReference type="InterPro" id="IPR014755">
    <property type="entry name" value="Cu-Rt/internalin_Ig-like"/>
</dbReference>
<dbReference type="PANTHER" id="PTHR43308">
    <property type="entry name" value="OUTER MEMBRANE PROTEIN ALPHA-RELATED"/>
    <property type="match status" value="1"/>
</dbReference>
<dbReference type="PROSITE" id="PS51272">
    <property type="entry name" value="SLH"/>
    <property type="match status" value="3"/>
</dbReference>
<dbReference type="InterPro" id="IPR011801">
    <property type="entry name" value="Swm_rep_I_cyn"/>
</dbReference>
<keyword evidence="1" id="KW-0732">Signal</keyword>
<proteinExistence type="predicted"/>
<dbReference type="InterPro" id="IPR032812">
    <property type="entry name" value="SbsA_Ig"/>
</dbReference>
<dbReference type="InterPro" id="IPR028059">
    <property type="entry name" value="SWM_rpt"/>
</dbReference>
<dbReference type="Pfam" id="PF13753">
    <property type="entry name" value="SWM_repeat"/>
    <property type="match status" value="4"/>
</dbReference>
<dbReference type="InterPro" id="IPR051465">
    <property type="entry name" value="Cell_Envelope_Struct_Comp"/>
</dbReference>
<sequence length="1467" mass="152586">MVRNHRKCISYLLVVILMVQFGIGGFTFSPTPAAAATAGPVVLSTSPSTSSTNVPTNAKLILTFDENVKKGTGPATLTIKRLGDNQLFQSYVVSSDSKVSIGASSKNVVTITPSTSFDLNTSYYVTIDAGAFINESNNANYAGMNSTLTWNFTTVAVADIIAPTLASKSPFTPSTASVNTPLTLNFSEPVYAANGSITVTNMSVPGDVQSIPVVSSNVTGNGSATITVNLPGLLQGSSNYEVIVPSGAFQDGAGNNFAGVSSSQWRFITDAPPLGTPILSPLTNSFSVNTTANLVLTFPSAVVINTASTGSIRINKISDNSTVQTLPVNSSYVTVDATGTIVTINPPADLAANTGFYVLIDSGVFKDKTDSTILYQGIIDATAWHFTTDPGNDVTPPTLIDRKPLNVQATPTLNLEMNFSEPVYPGSGNIVIKSLPSGSVFTTIPVTSSKVKGGGTNKITVVDANLSFVNNTSYYVEIGGQAFRDAAGNNYAGIAGSNGWSFIITQDSVKPTLTTQTPANTSINIGINGVVLEALFSEQIQLGASASTAVKVKRISGTGNSPLSTTLSIDPLNNRKLLIAINGDMAANTDYYVEMAEGTVTDMAGNRFDGILNQYQWTFKTTNTAAGAPVISKAEMVGYIKVNLTFNKALNTNSVPVPANFYVTVNGSGRAVSSVAVSGTVVSLTLQSSVSYGQAVKVSYSAGSNAILDLTGLAAANFSNRDVTNVLDNTPPVQVSGSISGNLIVLSYSKELAAVSPYAYSQFTVYLDGSARTVTQVTGSGNVLFLNYSGNPVTNGQSVYVSYYASSYPIRDLAGNAGASFSSFYIQNGLDTKAPLIQSVSALNSQITLTYDEALNSSLIPKASSFYVLVNGTNRSVSYVSVSGTQVILNLGAALNASDNVIVTYLGGTPAIADSAGNAAAAFSGMTATAGGSSSGISLNGAVAKASMITLTFSTILNPSYVPYSSQFTVKVNNVTRPVSNATISGSSVILTLYTPVAIGDTIKVSYASSGLSLRALTGALVTAFTDTNAANQTTWSDNMSGDFEAADGGGLSIKQTAVTKVNGVSPAGKSANQYVLSAEKVAAAFNTVRSVSGMSPRVVFTVPTTENAGLVAISLSALEDAKKTVSNGSIAIVYKDTSYEIPLSALNFPQLAQLANASSAVGQLYVSIDMNATNLAAPLTAALNSANAQMLVSPVSFDLSVNSNGQSKSLDTLSGFVTRTIKTASNLDARSTAVVWLDPQTNKLTYAPTQVAQVNGQSVVTFKRKGNSVYTVIKGAVNFTDITNHWARNDILLLANKYIVEGSTLTAFAPEKSITRGEFAMFIAKGLGLNGDKQAAAKFKDVNTSTTLAAYIGAASNAGIVQGMTDGTFKPNRTVTREEMASMMVRAASAAEVQITLSQNATTILKKFKDSNKIGTWAQTDVAKAVQMGVINGLSTGAFGGQTAASRAQAAVMIKRLLDYLHFINV</sequence>